<comment type="cofactor">
    <cofactor evidence="1">
        <name>Zn(2+)</name>
        <dbReference type="ChEBI" id="CHEBI:29105"/>
    </cofactor>
</comment>
<dbReference type="Pfam" id="PF00246">
    <property type="entry name" value="Peptidase_M14"/>
    <property type="match status" value="1"/>
</dbReference>
<feature type="signal peptide" evidence="12">
    <location>
        <begin position="1"/>
        <end position="17"/>
    </location>
</feature>
<sequence>MKIVFGFVGVLVAVSSSLPVQNWIPYESYDGHQVISIKTSTEAHAQALLGLSKEEGLRDIGFWKEPRKIGGTVDVQIKPEHKPLIEAFLEKHGLKYEVKIVDLGDLVAKEKKALENRTVFKTGDDPKDLTLGQVHNLREIYAYLDSTAKAYNGTASLFSIGKSYEGRSLLGLKIGNPGNNKKAAFMHGCLHSREWIGCASMLYIINELTQNAAKHKTLLDALDVYILPVANPDGYEITWNQQRFWRKTTSGPHGFRDGVPCFGADANRNFDFHFREAGYSDDPCDYEQYAGPYAFSEVESKAIADFLTAHKDTVKAYFDVHAYSELFMYPYGYAKTYPADIEKLRSVAVNATDAINAVNGGQFKQGPIVDIIYAASGSTIDWAKGVLNIPYTYALELAPKDTKLVPGDGFLINFSEVIPAAKECWAGLQVVLNAVAAGK</sequence>
<evidence type="ECO:0000259" key="13">
    <source>
        <dbReference type="PROSITE" id="PS52035"/>
    </source>
</evidence>
<dbReference type="GO" id="GO:0008270">
    <property type="term" value="F:zinc ion binding"/>
    <property type="evidence" value="ECO:0007669"/>
    <property type="project" value="InterPro"/>
</dbReference>
<keyword evidence="15" id="KW-1185">Reference proteome</keyword>
<keyword evidence="7" id="KW-0378">Hydrolase</keyword>
<evidence type="ECO:0000256" key="8">
    <source>
        <dbReference type="ARBA" id="ARBA00022833"/>
    </source>
</evidence>
<dbReference type="Gene3D" id="3.30.70.340">
    <property type="entry name" value="Metallocarboxypeptidase-like"/>
    <property type="match status" value="1"/>
</dbReference>
<dbReference type="GO" id="GO:0006508">
    <property type="term" value="P:proteolysis"/>
    <property type="evidence" value="ECO:0007669"/>
    <property type="project" value="UniProtKB-KW"/>
</dbReference>
<evidence type="ECO:0000256" key="11">
    <source>
        <dbReference type="PROSITE-ProRule" id="PRU01379"/>
    </source>
</evidence>
<dbReference type="SMART" id="SM00631">
    <property type="entry name" value="Zn_pept"/>
    <property type="match status" value="1"/>
</dbReference>
<dbReference type="Proteomes" id="UP001175271">
    <property type="component" value="Unassembled WGS sequence"/>
</dbReference>
<feature type="active site" description="Proton donor/acceptor" evidence="11">
    <location>
        <position position="396"/>
    </location>
</feature>
<evidence type="ECO:0000313" key="14">
    <source>
        <dbReference type="EMBL" id="KAK0408482.1"/>
    </source>
</evidence>
<accession>A0AA39LSY2</accession>
<evidence type="ECO:0000256" key="10">
    <source>
        <dbReference type="ARBA" id="ARBA00023157"/>
    </source>
</evidence>
<comment type="caution">
    <text evidence="14">The sequence shown here is derived from an EMBL/GenBank/DDBJ whole genome shotgun (WGS) entry which is preliminary data.</text>
</comment>
<dbReference type="PANTHER" id="PTHR11705">
    <property type="entry name" value="PROTEASE FAMILY M14 CARBOXYPEPTIDASE A,B"/>
    <property type="match status" value="1"/>
</dbReference>
<evidence type="ECO:0000256" key="12">
    <source>
        <dbReference type="SAM" id="SignalP"/>
    </source>
</evidence>
<dbReference type="GO" id="GO:0005615">
    <property type="term" value="C:extracellular space"/>
    <property type="evidence" value="ECO:0007669"/>
    <property type="project" value="TreeGrafter"/>
</dbReference>
<dbReference type="GO" id="GO:0004181">
    <property type="term" value="F:metallocarboxypeptidase activity"/>
    <property type="evidence" value="ECO:0007669"/>
    <property type="project" value="InterPro"/>
</dbReference>
<dbReference type="InterPro" id="IPR003146">
    <property type="entry name" value="M14A_act_pep"/>
</dbReference>
<dbReference type="Gene3D" id="3.40.630.10">
    <property type="entry name" value="Zn peptidases"/>
    <property type="match status" value="1"/>
</dbReference>
<evidence type="ECO:0000313" key="15">
    <source>
        <dbReference type="Proteomes" id="UP001175271"/>
    </source>
</evidence>
<gene>
    <name evidence="14" type="ORF">QR680_003985</name>
</gene>
<feature type="domain" description="Peptidase M14" evidence="13">
    <location>
        <begin position="133"/>
        <end position="435"/>
    </location>
</feature>
<reference evidence="14" key="1">
    <citation type="submission" date="2023-06" db="EMBL/GenBank/DDBJ databases">
        <title>Genomic analysis of the entomopathogenic nematode Steinernema hermaphroditum.</title>
        <authorList>
            <person name="Schwarz E.M."/>
            <person name="Heppert J.K."/>
            <person name="Baniya A."/>
            <person name="Schwartz H.T."/>
            <person name="Tan C.-H."/>
            <person name="Antoshechkin I."/>
            <person name="Sternberg P.W."/>
            <person name="Goodrich-Blair H."/>
            <person name="Dillman A.R."/>
        </authorList>
    </citation>
    <scope>NUCLEOTIDE SEQUENCE</scope>
    <source>
        <strain evidence="14">PS9179</strain>
        <tissue evidence="14">Whole animal</tissue>
    </source>
</reference>
<keyword evidence="6 12" id="KW-0732">Signal</keyword>
<dbReference type="SUPFAM" id="SSF54897">
    <property type="entry name" value="Protease propeptides/inhibitors"/>
    <property type="match status" value="1"/>
</dbReference>
<feature type="chain" id="PRO_5041442832" description="Peptidase M14 domain-containing protein" evidence="12">
    <location>
        <begin position="18"/>
        <end position="439"/>
    </location>
</feature>
<dbReference type="CDD" id="cd03860">
    <property type="entry name" value="M14_CP_A-B_like"/>
    <property type="match status" value="1"/>
</dbReference>
<keyword evidence="8" id="KW-0862">Zinc</keyword>
<evidence type="ECO:0000256" key="6">
    <source>
        <dbReference type="ARBA" id="ARBA00022729"/>
    </source>
</evidence>
<dbReference type="InterPro" id="IPR057247">
    <property type="entry name" value="CARBOXYPEPT_ZN_2"/>
</dbReference>
<dbReference type="InterPro" id="IPR000834">
    <property type="entry name" value="Peptidase_M14"/>
</dbReference>
<evidence type="ECO:0000256" key="1">
    <source>
        <dbReference type="ARBA" id="ARBA00001947"/>
    </source>
</evidence>
<comment type="similarity">
    <text evidence="2 11">Belongs to the peptidase M14 family.</text>
</comment>
<keyword evidence="4" id="KW-0645">Protease</keyword>
<protein>
    <recommendedName>
        <fullName evidence="13">Peptidase M14 domain-containing protein</fullName>
    </recommendedName>
</protein>
<name>A0AA39LSY2_9BILA</name>
<keyword evidence="3" id="KW-0121">Carboxypeptidase</keyword>
<keyword evidence="9" id="KW-0482">Metalloprotease</keyword>
<evidence type="ECO:0000256" key="7">
    <source>
        <dbReference type="ARBA" id="ARBA00022801"/>
    </source>
</evidence>
<dbReference type="FunFam" id="3.30.70.340:FF:000001">
    <property type="entry name" value="Carboxypeptidase A5"/>
    <property type="match status" value="1"/>
</dbReference>
<proteinExistence type="inferred from homology"/>
<dbReference type="PROSITE" id="PS52035">
    <property type="entry name" value="PEPTIDASE_M14"/>
    <property type="match status" value="1"/>
</dbReference>
<evidence type="ECO:0000256" key="5">
    <source>
        <dbReference type="ARBA" id="ARBA00022723"/>
    </source>
</evidence>
<evidence type="ECO:0000256" key="9">
    <source>
        <dbReference type="ARBA" id="ARBA00023049"/>
    </source>
</evidence>
<dbReference type="FunFam" id="3.40.630.10:FF:000084">
    <property type="entry name" value="Carboxypeptidase B2"/>
    <property type="match status" value="1"/>
</dbReference>
<dbReference type="PANTHER" id="PTHR11705:SF91">
    <property type="entry name" value="FI01817P-RELATED"/>
    <property type="match status" value="1"/>
</dbReference>
<dbReference type="Pfam" id="PF02244">
    <property type="entry name" value="Propep_M14"/>
    <property type="match status" value="1"/>
</dbReference>
<dbReference type="AlphaFoldDB" id="A0AA39LSY2"/>
<dbReference type="PRINTS" id="PR00765">
    <property type="entry name" value="CRBOXYPTASEA"/>
</dbReference>
<organism evidence="14 15">
    <name type="scientific">Steinernema hermaphroditum</name>
    <dbReference type="NCBI Taxonomy" id="289476"/>
    <lineage>
        <taxon>Eukaryota</taxon>
        <taxon>Metazoa</taxon>
        <taxon>Ecdysozoa</taxon>
        <taxon>Nematoda</taxon>
        <taxon>Chromadorea</taxon>
        <taxon>Rhabditida</taxon>
        <taxon>Tylenchina</taxon>
        <taxon>Panagrolaimomorpha</taxon>
        <taxon>Strongyloidoidea</taxon>
        <taxon>Steinernematidae</taxon>
        <taxon>Steinernema</taxon>
    </lineage>
</organism>
<evidence type="ECO:0000256" key="4">
    <source>
        <dbReference type="ARBA" id="ARBA00022670"/>
    </source>
</evidence>
<keyword evidence="10" id="KW-1015">Disulfide bond</keyword>
<dbReference type="EMBL" id="JAUCMV010000003">
    <property type="protein sequence ID" value="KAK0408482.1"/>
    <property type="molecule type" value="Genomic_DNA"/>
</dbReference>
<dbReference type="InterPro" id="IPR036990">
    <property type="entry name" value="M14A-like_propep"/>
</dbReference>
<dbReference type="SUPFAM" id="SSF53187">
    <property type="entry name" value="Zn-dependent exopeptidases"/>
    <property type="match status" value="1"/>
</dbReference>
<evidence type="ECO:0000256" key="2">
    <source>
        <dbReference type="ARBA" id="ARBA00005988"/>
    </source>
</evidence>
<dbReference type="PROSITE" id="PS00133">
    <property type="entry name" value="CARBOXYPEPT_ZN_2"/>
    <property type="match status" value="1"/>
</dbReference>
<keyword evidence="5" id="KW-0479">Metal-binding</keyword>
<evidence type="ECO:0000256" key="3">
    <source>
        <dbReference type="ARBA" id="ARBA00022645"/>
    </source>
</evidence>